<dbReference type="Proteomes" id="UP001642260">
    <property type="component" value="Unassembled WGS sequence"/>
</dbReference>
<organism evidence="2 3">
    <name type="scientific">Eruca vesicaria subsp. sativa</name>
    <name type="common">Garden rocket</name>
    <name type="synonym">Eruca sativa</name>
    <dbReference type="NCBI Taxonomy" id="29727"/>
    <lineage>
        <taxon>Eukaryota</taxon>
        <taxon>Viridiplantae</taxon>
        <taxon>Streptophyta</taxon>
        <taxon>Embryophyta</taxon>
        <taxon>Tracheophyta</taxon>
        <taxon>Spermatophyta</taxon>
        <taxon>Magnoliopsida</taxon>
        <taxon>eudicotyledons</taxon>
        <taxon>Gunneridae</taxon>
        <taxon>Pentapetalae</taxon>
        <taxon>rosids</taxon>
        <taxon>malvids</taxon>
        <taxon>Brassicales</taxon>
        <taxon>Brassicaceae</taxon>
        <taxon>Brassiceae</taxon>
        <taxon>Eruca</taxon>
    </lineage>
</organism>
<feature type="region of interest" description="Disordered" evidence="1">
    <location>
        <begin position="94"/>
        <end position="124"/>
    </location>
</feature>
<gene>
    <name evidence="2" type="ORF">ERUC_LOCUS24197</name>
</gene>
<proteinExistence type="predicted"/>
<feature type="region of interest" description="Disordered" evidence="1">
    <location>
        <begin position="218"/>
        <end position="250"/>
    </location>
</feature>
<evidence type="ECO:0000256" key="1">
    <source>
        <dbReference type="SAM" id="MobiDB-lite"/>
    </source>
</evidence>
<feature type="compositionally biased region" description="Basic and acidic residues" evidence="1">
    <location>
        <begin position="106"/>
        <end position="121"/>
    </location>
</feature>
<sequence>MVVKLSSSYMEEVERAQTIPEKIAVIQAYLKKLEDAKKERAEWRKQLVERANHLQERRNALKDRRKQIEDEKKDIEAQKKAIAERRRANIMTDDQKKALDDEEKAVEEHEKMNQEREREESVVEDELREVEIQWKHSEDLDSEQDRQSNLVSTTLEILVNSCSPLPPPPTGPSTELTLETPTPPESSLPAATFSTLPTFQSGASVTAEEVKRLMNEAEVTKAQVSNRIQYQRKKHPRDDGGESSSAKKQH</sequence>
<comment type="caution">
    <text evidence="2">The sequence shown here is derived from an EMBL/GenBank/DDBJ whole genome shotgun (WGS) entry which is preliminary data.</text>
</comment>
<evidence type="ECO:0000313" key="3">
    <source>
        <dbReference type="Proteomes" id="UP001642260"/>
    </source>
</evidence>
<name>A0ABC8KIU0_ERUVS</name>
<reference evidence="2 3" key="1">
    <citation type="submission" date="2022-03" db="EMBL/GenBank/DDBJ databases">
        <authorList>
            <person name="Macdonald S."/>
            <person name="Ahmed S."/>
            <person name="Newling K."/>
        </authorList>
    </citation>
    <scope>NUCLEOTIDE SEQUENCE [LARGE SCALE GENOMIC DNA]</scope>
</reference>
<accession>A0ABC8KIU0</accession>
<dbReference type="EMBL" id="CAKOAT010247377">
    <property type="protein sequence ID" value="CAH8358441.1"/>
    <property type="molecule type" value="Genomic_DNA"/>
</dbReference>
<dbReference type="AlphaFoldDB" id="A0ABC8KIU0"/>
<protein>
    <submittedName>
        <fullName evidence="2">Uncharacterized protein</fullName>
    </submittedName>
</protein>
<feature type="region of interest" description="Disordered" evidence="1">
    <location>
        <begin position="160"/>
        <end position="190"/>
    </location>
</feature>
<evidence type="ECO:0000313" key="2">
    <source>
        <dbReference type="EMBL" id="CAH8358441.1"/>
    </source>
</evidence>
<keyword evidence="3" id="KW-1185">Reference proteome</keyword>